<dbReference type="AlphaFoldDB" id="A0A158ELM0"/>
<keyword evidence="2" id="KW-1185">Reference proteome</keyword>
<organism evidence="1 2">
    <name type="scientific">Caballeronia calidae</name>
    <dbReference type="NCBI Taxonomy" id="1777139"/>
    <lineage>
        <taxon>Bacteria</taxon>
        <taxon>Pseudomonadati</taxon>
        <taxon>Pseudomonadota</taxon>
        <taxon>Betaproteobacteria</taxon>
        <taxon>Burkholderiales</taxon>
        <taxon>Burkholderiaceae</taxon>
        <taxon>Caballeronia</taxon>
    </lineage>
</organism>
<dbReference type="Proteomes" id="UP000071859">
    <property type="component" value="Unassembled WGS sequence"/>
</dbReference>
<dbReference type="EMBL" id="FCOX02000137">
    <property type="protein sequence ID" value="SAL06817.1"/>
    <property type="molecule type" value="Genomic_DNA"/>
</dbReference>
<evidence type="ECO:0000313" key="1">
    <source>
        <dbReference type="EMBL" id="SAL06817.1"/>
    </source>
</evidence>
<comment type="caution">
    <text evidence="1">The sequence shown here is derived from an EMBL/GenBank/DDBJ whole genome shotgun (WGS) entry which is preliminary data.</text>
</comment>
<dbReference type="RefSeq" id="WP_062612663.1">
    <property type="nucleotide sequence ID" value="NZ_FCOX02000137.1"/>
</dbReference>
<gene>
    <name evidence="1" type="ORF">AWB78_08262</name>
</gene>
<reference evidence="1" key="1">
    <citation type="submission" date="2016-01" db="EMBL/GenBank/DDBJ databases">
        <authorList>
            <person name="Peeters C."/>
        </authorList>
    </citation>
    <scope>NUCLEOTIDE SEQUENCE</scope>
    <source>
        <strain evidence="1">LMG 29321</strain>
    </source>
</reference>
<sequence length="135" mass="15083">MLLPMPENAVREISPVNHLTFAACRSGAGSAYLFNELIRMIYLAYYVQDAGFGDTDLIIYARAEAAMERVLQRAENARAWTLDANDFPLFEAVLRQSDRQLANAPRHVHLGARYRLDCFVTGERASPLRAAATGH</sequence>
<accession>A0A158ELM0</accession>
<protein>
    <submittedName>
        <fullName evidence="1">Fis family transcriptional regulator</fullName>
    </submittedName>
</protein>
<evidence type="ECO:0000313" key="2">
    <source>
        <dbReference type="Proteomes" id="UP000071859"/>
    </source>
</evidence>
<proteinExistence type="predicted"/>
<name>A0A158ELM0_9BURK</name>